<evidence type="ECO:0000256" key="1">
    <source>
        <dbReference type="SAM" id="MobiDB-lite"/>
    </source>
</evidence>
<dbReference type="GO" id="GO:0006536">
    <property type="term" value="P:glutamate metabolic process"/>
    <property type="evidence" value="ECO:0007669"/>
    <property type="project" value="TreeGrafter"/>
</dbReference>
<dbReference type="Gene3D" id="3.40.1640.10">
    <property type="entry name" value="PSTPO5379-like"/>
    <property type="match status" value="1"/>
</dbReference>
<dbReference type="Proteomes" id="UP000001595">
    <property type="component" value="Chromosome 14"/>
</dbReference>
<sequence>GPAPPAPRGHPRALRRAPAPGPAGRGRGRSPVRSSCLTVRSCSPPSPPSALVPAAPPLLPPSSSIFSFFPIPRVATRGTQETADARPLAAAAAAPGAGVRRLQNSDAKTSLFPALAARLAPRLLPLRRAPLVPRNQTAPCSTAASSGRSAHSQQDSLLLIQGDTMPFTLHLRSRLPSAIRSLIRQKKPNIRNTSSMAGELRPASLVVMPRSLAPAFERFCQANTGPLPLLGQSEPEKWMLPSQDAISETRNELPSPLF</sequence>
<dbReference type="SUPFAM" id="SSF160920">
    <property type="entry name" value="PSTPO5379-like"/>
    <property type="match status" value="1"/>
</dbReference>
<dbReference type="InterPro" id="IPR038021">
    <property type="entry name" value="Putative_hydro-lyase"/>
</dbReference>
<dbReference type="GO" id="GO:0047820">
    <property type="term" value="F:D-glutamate cyclase activity"/>
    <property type="evidence" value="ECO:0007669"/>
    <property type="project" value="TreeGrafter"/>
</dbReference>
<dbReference type="GeneTree" id="ENSGT00390000002237"/>
<feature type="compositionally biased region" description="Polar residues" evidence="1">
    <location>
        <begin position="32"/>
        <end position="41"/>
    </location>
</feature>
<proteinExistence type="predicted"/>
<accession>A0A8I5USL7</accession>
<dbReference type="PANTHER" id="PTHR32022">
    <property type="entry name" value="D-GLUTAMATE CYCLASE, MITOCHONDRIAL"/>
    <property type="match status" value="1"/>
</dbReference>
<dbReference type="PANTHER" id="PTHR32022:SF10">
    <property type="entry name" value="D-GLUTAMATE CYCLASE, MITOCHONDRIAL"/>
    <property type="match status" value="1"/>
</dbReference>
<reference evidence="2" key="2">
    <citation type="submission" date="2025-08" db="UniProtKB">
        <authorList>
            <consortium name="Ensembl"/>
        </authorList>
    </citation>
    <scope>IDENTIFICATION</scope>
</reference>
<organism evidence="2 3">
    <name type="scientific">Pongo abelii</name>
    <name type="common">Sumatran orangutan</name>
    <name type="synonym">Pongo pygmaeus abelii</name>
    <dbReference type="NCBI Taxonomy" id="9601"/>
    <lineage>
        <taxon>Eukaryota</taxon>
        <taxon>Metazoa</taxon>
        <taxon>Chordata</taxon>
        <taxon>Craniata</taxon>
        <taxon>Vertebrata</taxon>
        <taxon>Euteleostomi</taxon>
        <taxon>Mammalia</taxon>
        <taxon>Eutheria</taxon>
        <taxon>Euarchontoglires</taxon>
        <taxon>Primates</taxon>
        <taxon>Haplorrhini</taxon>
        <taxon>Catarrhini</taxon>
        <taxon>Hominidae</taxon>
        <taxon>Pongo</taxon>
    </lineage>
</organism>
<evidence type="ECO:0000313" key="3">
    <source>
        <dbReference type="Proteomes" id="UP000001595"/>
    </source>
</evidence>
<gene>
    <name evidence="2" type="primary">DGLUCY</name>
</gene>
<protein>
    <submittedName>
        <fullName evidence="2">D-glutamate cyclase</fullName>
    </submittedName>
</protein>
<feature type="region of interest" description="Disordered" evidence="1">
    <location>
        <begin position="1"/>
        <end position="55"/>
    </location>
</feature>
<dbReference type="AlphaFoldDB" id="A0A8I5USL7"/>
<dbReference type="Ensembl" id="ENSPPYT00000057654.1">
    <property type="protein sequence ID" value="ENSPPYP00000042798.1"/>
    <property type="gene ID" value="ENSPPYG00000006064.3"/>
</dbReference>
<evidence type="ECO:0000313" key="2">
    <source>
        <dbReference type="Ensembl" id="ENSPPYP00000042798.1"/>
    </source>
</evidence>
<reference evidence="2" key="3">
    <citation type="submission" date="2025-09" db="UniProtKB">
        <authorList>
            <consortium name="Ensembl"/>
        </authorList>
    </citation>
    <scope>IDENTIFICATION</scope>
</reference>
<keyword evidence="3" id="KW-1185">Reference proteome</keyword>
<name>A0A8I5USL7_PONAB</name>
<feature type="compositionally biased region" description="Pro residues" evidence="1">
    <location>
        <begin position="44"/>
        <end position="55"/>
    </location>
</feature>
<reference evidence="2 3" key="1">
    <citation type="submission" date="2008-02" db="EMBL/GenBank/DDBJ databases">
        <title>A 6x draft sequence assembly of the Pongo pygmaeus abelii genome.</title>
        <authorList>
            <person name="Wilson R.K."/>
            <person name="Mardis E."/>
        </authorList>
    </citation>
    <scope>NUCLEOTIDE SEQUENCE [LARGE SCALE GENOMIC DNA]</scope>
</reference>